<dbReference type="KEGG" id="sng:SNE_A19910"/>
<evidence type="ECO:0000313" key="2">
    <source>
        <dbReference type="Proteomes" id="UP000000496"/>
    </source>
</evidence>
<reference evidence="1 2" key="2">
    <citation type="journal article" date="2011" name="Mol. Biol. Evol.">
        <title>Unity in variety--the pan-genome of the Chlamydiae.</title>
        <authorList>
            <person name="Collingro A."/>
            <person name="Tischler P."/>
            <person name="Weinmaier T."/>
            <person name="Penz T."/>
            <person name="Heinz E."/>
            <person name="Brunham R.C."/>
            <person name="Read T.D."/>
            <person name="Bavoil P.M."/>
            <person name="Sachse K."/>
            <person name="Kahane S."/>
            <person name="Friedman M.G."/>
            <person name="Rattei T."/>
            <person name="Myers G.S."/>
            <person name="Horn M."/>
        </authorList>
    </citation>
    <scope>NUCLEOTIDE SEQUENCE [LARGE SCALE GENOMIC DNA]</scope>
    <source>
        <strain evidence="2">ATCC VR-1471 / Z</strain>
    </source>
</reference>
<sequence length="28" mass="3408">MLSAHISITHPIDLKFSRILFKKNRFFF</sequence>
<keyword evidence="2" id="KW-1185">Reference proteome</keyword>
<gene>
    <name evidence="1" type="ordered locus">SNE_A19910</name>
</gene>
<dbReference type="STRING" id="331113.SNE_A19910"/>
<dbReference type="AlphaFoldDB" id="F8L3K9"/>
<dbReference type="Proteomes" id="UP000000496">
    <property type="component" value="Chromosome gsn.131"/>
</dbReference>
<name>F8L3K9_SIMNZ</name>
<evidence type="ECO:0000313" key="1">
    <source>
        <dbReference type="EMBL" id="CCB89868.1"/>
    </source>
</evidence>
<proteinExistence type="predicted"/>
<protein>
    <submittedName>
        <fullName evidence="1">Uncharacterized protein</fullName>
    </submittedName>
</protein>
<dbReference type="HOGENOM" id="CLU_3412902_0_0_0"/>
<dbReference type="EMBL" id="FR872582">
    <property type="protein sequence ID" value="CCB89868.1"/>
    <property type="molecule type" value="Genomic_DNA"/>
</dbReference>
<organism evidence="1 2">
    <name type="scientific">Simkania negevensis (strain ATCC VR-1471 / DSM 27360 / Z)</name>
    <dbReference type="NCBI Taxonomy" id="331113"/>
    <lineage>
        <taxon>Bacteria</taxon>
        <taxon>Pseudomonadati</taxon>
        <taxon>Chlamydiota</taxon>
        <taxon>Chlamydiia</taxon>
        <taxon>Parachlamydiales</taxon>
        <taxon>Simkaniaceae</taxon>
        <taxon>Simkania</taxon>
    </lineage>
</organism>
<reference key="1">
    <citation type="journal article" date="2011" name="Mol. Biol. Evol.">
        <title>Unity in variety -- the pan-genome of the Chlamydiae.</title>
        <authorList>
            <person name="Collingro A."/>
            <person name="Tischler P."/>
            <person name="Weinmaier T."/>
            <person name="Penz T."/>
            <person name="Heinz E."/>
            <person name="Brunham R.C."/>
            <person name="Read T.D."/>
            <person name="Bavoil P.M."/>
            <person name="Sachse K."/>
            <person name="Kahane S."/>
            <person name="Friedman M.G."/>
            <person name="Rattei T."/>
            <person name="Myers G.S.A."/>
            <person name="Horn M."/>
        </authorList>
    </citation>
    <scope>NUCLEOTIDE SEQUENCE</scope>
    <source>
        <strain>Z</strain>
    </source>
</reference>
<accession>F8L3K9</accession>